<name>H5SP12_9BACT</name>
<reference evidence="2" key="2">
    <citation type="journal article" date="2012" name="PLoS ONE">
        <title>A Deeply Branching Thermophilic Bacterium with an Ancient Acetyl-CoA Pathway Dominates a Subsurface Ecosystem.</title>
        <authorList>
            <person name="Takami H."/>
            <person name="Noguchi H."/>
            <person name="Takaki Y."/>
            <person name="Uchiyama I."/>
            <person name="Toyoda A."/>
            <person name="Nishi S."/>
            <person name="Chee G.-J."/>
            <person name="Arai W."/>
            <person name="Nunoura T."/>
            <person name="Itoh T."/>
            <person name="Hattori M."/>
            <person name="Takai K."/>
        </authorList>
    </citation>
    <scope>NUCLEOTIDE SEQUENCE</scope>
</reference>
<organism evidence="2">
    <name type="scientific">uncultured Acetothermia bacterium</name>
    <dbReference type="NCBI Taxonomy" id="236499"/>
    <lineage>
        <taxon>Bacteria</taxon>
        <taxon>Candidatus Bipolaricaulota</taxon>
        <taxon>environmental samples</taxon>
    </lineage>
</organism>
<protein>
    <submittedName>
        <fullName evidence="2">Hypothetical conserved protein</fullName>
    </submittedName>
</protein>
<dbReference type="InterPro" id="IPR035069">
    <property type="entry name" value="TTHA1013/TTHA0281-like"/>
</dbReference>
<dbReference type="SUPFAM" id="SSF143100">
    <property type="entry name" value="TTHA1013/TTHA0281-like"/>
    <property type="match status" value="1"/>
</dbReference>
<evidence type="ECO:0000313" key="1">
    <source>
        <dbReference type="EMBL" id="BAL56239.1"/>
    </source>
</evidence>
<dbReference type="Gene3D" id="3.30.160.250">
    <property type="match status" value="1"/>
</dbReference>
<sequence>MTLSSYIKAAMRQAKFEMLPDGSIYGHIEGFEGVWASARTITACRRELQEVLEEWMLFRLKHNLPLPIVAEIDLNKIAV</sequence>
<accession>H5SP12</accession>
<gene>
    <name evidence="1" type="ORF">HGMM_F35G12C10</name>
    <name evidence="2" type="ORF">HGMM_F52F12C01</name>
</gene>
<dbReference type="AlphaFoldDB" id="H5SP12"/>
<reference evidence="2" key="1">
    <citation type="journal article" date="2005" name="Environ. Microbiol.">
        <title>Genetic and functional properties of uncultivated thermophilic crenarchaeotes from a subsurface gold mine as revealed by analysis of genome fragments.</title>
        <authorList>
            <person name="Nunoura T."/>
            <person name="Hirayama H."/>
            <person name="Takami H."/>
            <person name="Oida H."/>
            <person name="Nishi S."/>
            <person name="Shimamura S."/>
            <person name="Suzuki Y."/>
            <person name="Inagaki F."/>
            <person name="Takai K."/>
            <person name="Nealson K.H."/>
            <person name="Horikoshi K."/>
        </authorList>
    </citation>
    <scope>NUCLEOTIDE SEQUENCE</scope>
</reference>
<dbReference type="EMBL" id="AP011741">
    <property type="protein sequence ID" value="BAL56239.1"/>
    <property type="molecule type" value="Genomic_DNA"/>
</dbReference>
<dbReference type="EMBL" id="AP011788">
    <property type="protein sequence ID" value="BAL57898.1"/>
    <property type="molecule type" value="Genomic_DNA"/>
</dbReference>
<evidence type="ECO:0000313" key="2">
    <source>
        <dbReference type="EMBL" id="BAL57898.1"/>
    </source>
</evidence>
<dbReference type="Pfam" id="PF21748">
    <property type="entry name" value="UPF0150"/>
    <property type="match status" value="1"/>
</dbReference>
<proteinExistence type="predicted"/>
<dbReference type="InterPro" id="IPR049389">
    <property type="entry name" value="TTHA0281-like"/>
</dbReference>